<dbReference type="OrthoDB" id="784019at2759"/>
<evidence type="ECO:0000256" key="3">
    <source>
        <dbReference type="SAM" id="SignalP"/>
    </source>
</evidence>
<feature type="transmembrane region" description="Helical" evidence="2">
    <location>
        <begin position="123"/>
        <end position="143"/>
    </location>
</feature>
<keyword evidence="2" id="KW-0472">Membrane</keyword>
<protein>
    <submittedName>
        <fullName evidence="4">Uncharacterized protein</fullName>
    </submittedName>
</protein>
<accession>A0A8T3AFQ7</accession>
<feature type="transmembrane region" description="Helical" evidence="2">
    <location>
        <begin position="150"/>
        <end position="168"/>
    </location>
</feature>
<dbReference type="Proteomes" id="UP000829196">
    <property type="component" value="Unassembled WGS sequence"/>
</dbReference>
<reference evidence="4" key="1">
    <citation type="journal article" date="2022" name="Front. Genet.">
        <title>Chromosome-Scale Assembly of the Dendrobium nobile Genome Provides Insights Into the Molecular Mechanism of the Biosynthesis of the Medicinal Active Ingredient of Dendrobium.</title>
        <authorList>
            <person name="Xu Q."/>
            <person name="Niu S.-C."/>
            <person name="Li K.-L."/>
            <person name="Zheng P.-J."/>
            <person name="Zhang X.-J."/>
            <person name="Jia Y."/>
            <person name="Liu Y."/>
            <person name="Niu Y.-X."/>
            <person name="Yu L.-H."/>
            <person name="Chen D.-F."/>
            <person name="Zhang G.-Q."/>
        </authorList>
    </citation>
    <scope>NUCLEOTIDE SEQUENCE</scope>
    <source>
        <tissue evidence="4">Leaf</tissue>
    </source>
</reference>
<keyword evidence="2" id="KW-0812">Transmembrane</keyword>
<evidence type="ECO:0000313" key="5">
    <source>
        <dbReference type="Proteomes" id="UP000829196"/>
    </source>
</evidence>
<comment type="caution">
    <text evidence="4">The sequence shown here is derived from an EMBL/GenBank/DDBJ whole genome shotgun (WGS) entry which is preliminary data.</text>
</comment>
<organism evidence="4 5">
    <name type="scientific">Dendrobium nobile</name>
    <name type="common">Orchid</name>
    <dbReference type="NCBI Taxonomy" id="94219"/>
    <lineage>
        <taxon>Eukaryota</taxon>
        <taxon>Viridiplantae</taxon>
        <taxon>Streptophyta</taxon>
        <taxon>Embryophyta</taxon>
        <taxon>Tracheophyta</taxon>
        <taxon>Spermatophyta</taxon>
        <taxon>Magnoliopsida</taxon>
        <taxon>Liliopsida</taxon>
        <taxon>Asparagales</taxon>
        <taxon>Orchidaceae</taxon>
        <taxon>Epidendroideae</taxon>
        <taxon>Malaxideae</taxon>
        <taxon>Dendrobiinae</taxon>
        <taxon>Dendrobium</taxon>
    </lineage>
</organism>
<feature type="compositionally biased region" description="Pro residues" evidence="1">
    <location>
        <begin position="67"/>
        <end position="83"/>
    </location>
</feature>
<feature type="signal peptide" evidence="3">
    <location>
        <begin position="1"/>
        <end position="21"/>
    </location>
</feature>
<sequence length="171" mass="18398">MFRVAAMAIVTVLLVFGNGRSEEDMAAKSPQTSLWCVSDCGTCPIVCSPPSPPPKASIFLVPSVPPPAKKAVPPPPPPLPPSTPSWSFSSSPYSSSSSPSGGQERGGFSYPYYYFYSSDALRAYGLLHASLRLVPLLWVLFSINCMKGKMLCLLCYCLGFFFSMWGSHAGL</sequence>
<dbReference type="EMBL" id="JAGYWB010000017">
    <property type="protein sequence ID" value="KAI0495059.1"/>
    <property type="molecule type" value="Genomic_DNA"/>
</dbReference>
<feature type="region of interest" description="Disordered" evidence="1">
    <location>
        <begin position="67"/>
        <end position="104"/>
    </location>
</feature>
<dbReference type="AlphaFoldDB" id="A0A8T3AFQ7"/>
<feature type="chain" id="PRO_5035913438" evidence="3">
    <location>
        <begin position="22"/>
        <end position="171"/>
    </location>
</feature>
<keyword evidence="5" id="KW-1185">Reference proteome</keyword>
<evidence type="ECO:0000313" key="4">
    <source>
        <dbReference type="EMBL" id="KAI0495059.1"/>
    </source>
</evidence>
<keyword evidence="3" id="KW-0732">Signal</keyword>
<evidence type="ECO:0000256" key="1">
    <source>
        <dbReference type="SAM" id="MobiDB-lite"/>
    </source>
</evidence>
<evidence type="ECO:0000256" key="2">
    <source>
        <dbReference type="SAM" id="Phobius"/>
    </source>
</evidence>
<gene>
    <name evidence="4" type="ORF">KFK09_025206</name>
</gene>
<keyword evidence="2" id="KW-1133">Transmembrane helix</keyword>
<feature type="compositionally biased region" description="Low complexity" evidence="1">
    <location>
        <begin position="84"/>
        <end position="100"/>
    </location>
</feature>
<name>A0A8T3AFQ7_DENNO</name>
<proteinExistence type="predicted"/>